<dbReference type="EMBL" id="SRLO01005879">
    <property type="protein sequence ID" value="TNN29247.1"/>
    <property type="molecule type" value="Genomic_DNA"/>
</dbReference>
<reference evidence="2 3" key="1">
    <citation type="submission" date="2019-03" db="EMBL/GenBank/DDBJ databases">
        <title>First draft genome of Liparis tanakae, snailfish: a comprehensive survey of snailfish specific genes.</title>
        <authorList>
            <person name="Kim W."/>
            <person name="Song I."/>
            <person name="Jeong J.-H."/>
            <person name="Kim D."/>
            <person name="Kim S."/>
            <person name="Ryu S."/>
            <person name="Song J.Y."/>
            <person name="Lee S.K."/>
        </authorList>
    </citation>
    <scope>NUCLEOTIDE SEQUENCE [LARGE SCALE GENOMIC DNA]</scope>
    <source>
        <tissue evidence="2">Muscle</tissue>
    </source>
</reference>
<protein>
    <submittedName>
        <fullName evidence="2">Uncharacterized protein</fullName>
    </submittedName>
</protein>
<gene>
    <name evidence="2" type="ORF">EYF80_060605</name>
</gene>
<evidence type="ECO:0000313" key="2">
    <source>
        <dbReference type="EMBL" id="TNN29247.1"/>
    </source>
</evidence>
<feature type="region of interest" description="Disordered" evidence="1">
    <location>
        <begin position="51"/>
        <end position="98"/>
    </location>
</feature>
<accession>A0A4Z2EJY8</accession>
<dbReference type="AlphaFoldDB" id="A0A4Z2EJY8"/>
<organism evidence="2 3">
    <name type="scientific">Liparis tanakae</name>
    <name type="common">Tanaka's snailfish</name>
    <dbReference type="NCBI Taxonomy" id="230148"/>
    <lineage>
        <taxon>Eukaryota</taxon>
        <taxon>Metazoa</taxon>
        <taxon>Chordata</taxon>
        <taxon>Craniata</taxon>
        <taxon>Vertebrata</taxon>
        <taxon>Euteleostomi</taxon>
        <taxon>Actinopterygii</taxon>
        <taxon>Neopterygii</taxon>
        <taxon>Teleostei</taxon>
        <taxon>Neoteleostei</taxon>
        <taxon>Acanthomorphata</taxon>
        <taxon>Eupercaria</taxon>
        <taxon>Perciformes</taxon>
        <taxon>Cottioidei</taxon>
        <taxon>Cottales</taxon>
        <taxon>Liparidae</taxon>
        <taxon>Liparis</taxon>
    </lineage>
</organism>
<proteinExistence type="predicted"/>
<comment type="caution">
    <text evidence="2">The sequence shown here is derived from an EMBL/GenBank/DDBJ whole genome shotgun (WGS) entry which is preliminary data.</text>
</comment>
<evidence type="ECO:0000313" key="3">
    <source>
        <dbReference type="Proteomes" id="UP000314294"/>
    </source>
</evidence>
<keyword evidence="3" id="KW-1185">Reference proteome</keyword>
<evidence type="ECO:0000256" key="1">
    <source>
        <dbReference type="SAM" id="MobiDB-lite"/>
    </source>
</evidence>
<name>A0A4Z2EJY8_9TELE</name>
<dbReference type="Proteomes" id="UP000314294">
    <property type="component" value="Unassembled WGS sequence"/>
</dbReference>
<sequence>MVKDKAENRTLQYQQTLDFSSQINASSIPAVHYPKHGDAGKRRFEQLESNQGVWSTGHRPLKPLSGAVHAGTAARARTPPTPTPGVPRDGAGRAGWSR</sequence>